<dbReference type="PROSITE" id="PS50268">
    <property type="entry name" value="CADHERIN_2"/>
    <property type="match status" value="1"/>
</dbReference>
<dbReference type="NCBIfam" id="NF033510">
    <property type="entry name" value="Ca_tandemer"/>
    <property type="match status" value="2"/>
</dbReference>
<dbReference type="InterPro" id="IPR002126">
    <property type="entry name" value="Cadherin-like_dom"/>
</dbReference>
<keyword evidence="4" id="KW-1185">Reference proteome</keyword>
<feature type="region of interest" description="Disordered" evidence="1">
    <location>
        <begin position="43"/>
        <end position="84"/>
    </location>
</feature>
<dbReference type="InterPro" id="IPR015919">
    <property type="entry name" value="Cadherin-like_sf"/>
</dbReference>
<feature type="domain" description="Cadherin" evidence="2">
    <location>
        <begin position="1321"/>
        <end position="1412"/>
    </location>
</feature>
<name>A0A2R5G5P8_NOSCO</name>
<dbReference type="Pfam" id="PF00028">
    <property type="entry name" value="Cadherin"/>
    <property type="match status" value="1"/>
</dbReference>
<feature type="compositionally biased region" description="Polar residues" evidence="1">
    <location>
        <begin position="59"/>
        <end position="84"/>
    </location>
</feature>
<gene>
    <name evidence="3" type="ORF">NIES4072_67860</name>
</gene>
<dbReference type="GO" id="GO:0007156">
    <property type="term" value="P:homophilic cell adhesion via plasma membrane adhesion molecules"/>
    <property type="evidence" value="ECO:0007669"/>
    <property type="project" value="InterPro"/>
</dbReference>
<protein>
    <recommendedName>
        <fullName evidence="2">Cadherin domain-containing protein</fullName>
    </recommendedName>
</protein>
<evidence type="ECO:0000313" key="3">
    <source>
        <dbReference type="EMBL" id="GBG23074.1"/>
    </source>
</evidence>
<sequence length="2314" mass="245306">MGSPENGVNNGGLMPLSLLESASLSASLDDNSGLTELQKTLKYSSSSSDPINSELGKPSLSNNPASIGDNQQSNPNQITNYTPSNGIFDNGLSITQPVVAKTTPLLKTSNNNQKSATTQSVDSLTGNTANASLLGISNPTTQISANSASAPLTVQTQQSTSQTSTLPFAIRTDGTISINGGGDFDGVPTDLTDDALIYAAKGFTINGNPTLPVQRNAQGNPIRDANGKLILIDRAVTVASGYTTINGTNNQYANLIPPQVVAQQTITVPAYADIKQVELNRRIPAGIPTVTFNISQNPINNASDWTNKFPPPGTTSNPKVVRVIGGGLNVPANVSLSNYVITVDQGDINFNGNGQNFNNVVLIANNGNINLSNVQSRDLSVFASSSINMNAGARFAGYTTIANGSSGGNITFNGATTSTNTIDNLKVISAGDITYNGASDTRGLFLSVKNFTFNGRSTLYGSISAKGNIIFNGLATVIGVAELMPDITPPVISATLTRDTAPKGQTNQDKITFDPTITGTVTDTNPILEFRAGFNNTPSANYTNVIAQSNSDGSFSFTRSQLETINGGTLTDGIYTLHLQAKDLYGNLSDTFNLTFTLDTTTPIPNNLDLRAIDDSGSSNTDNITNKNTPSITGNAEAGAVVQLFNNGQLLGQATANNTGVWQIVTSNLTDGTYNLTATATDIAGNVSTPSAPLAVSIDSTLPDIKLNTPIDTAPLTPGARLTGSVDGTGSAVTTFSYHFDNLAELTVPFNAKGAFDQSLDLTGLANGAHTLTITATDTAGNIKTTQYHVTVVIDQEAPVISATLVRDTAPGNTTNTDKITFDPSITGTVTDVNQVVSFQAGFNNTNVANFVSVLPTRQSDGSFSFSRPQLEQIYGGTLPDGQHILYLQAADSYSNTSSIFAVAFTLDTITPAPTLKLSTASDSGFNNSSRLTNDATPTINGTAEVGASVQLFNNGQQIGQTTVSADGTWQITTSSLTDGIHSLSAAVTDIAGNTNTSLTSLVVTVDTALPQLTLNTPLDQTPLRQGDKITGSINGTGSSVISLSYRFNNQSEIPIAYNSAEAFDQELDLTGLGNGSHVLTIVAIDAAGNLLTTQYNVTVQLDEAAPVITAALTFDTAPSGTTNSDLITFDPAISGNIVDTSRVVEFRAGFDNTQVANFVDVLQELNSDGTFSFDRSQLAAIYGSSIPDGVHTLHLVAQDEFGNTSNAFSFTFTLDTTVTQPVFNLDAASDSGTVGDKKTKFDTVTLTGLTDPGVTVSDTATDTTVIADNTGKFTFTNVSLVAGVNSFTVKATDIAGNQSIYTSTIYRFSAPTAINLTANSVAENSANGTVIGELSSIDPDTSESHTYILVNDAQGRFKIVGNSLQVADGTLLNYENYSQHTIVVRSTDDQGLSTTQEITVNVTNINEAPSFTSTPIITTIESGSTYTYNITTTDPDAGDSRIITATGVPSWLIFTDKGDGTATLTGTSNQNQLGLFNIAFTVEDAGGLRATQNIILGSQISLTEETNFTATRNLPLVIPATPSILSFKIDKSFDVSDFNAINDAFEVALVDANGNSLVHTITSGRDAFFNLTEGEDVGLGAGASYNSTDQTVRLNLTGVKPGNATLIFRLVNNDSDTTTNVSITEFVLQTAPANTQSPLQSGFGTQPSANTTISPNFNNLTDVSQSFSADYHRTSFNADTHLLYTDIAIHNIGSYSVDAPMIVAVNHISDPTVVVRNPDGFTPEGIPYYNFSNLVADGKLDPNESTTQRSLVFYNPQGMQFSYDLVVLAQLNQAPVIQTQPNKEIIGGQFYSYDVNATDPNGDSLTYKLLASPDGMTIDPTTGLINWNTATSNIGNQIISLEVSDGRGGTVTQDYTLSVIATPPNRPPVFVTNPVVQAYINKQYSYDSNAVDPDNDTVSYSVVIGPDGLVIDPTTGKVQWTAPPALILGDTVIGQVSVAGQNQEFNFAGQAGQRIYFDPIQYSANRGDWKFQVYSPTGHLIVDTYLAYYDNQLITLNEDGNYKIVVDPQGATTGDYGFSVINPTLLPIQPFDKVVNDRLNPGTADRVYRFNATQGQKLYFDYLSRVDGSVDWVLYDPRNIAVAYNGNFDDIEYNVQTSGEYILAVRGKGAFNEVNSFSFNIIDSLLPTSAYTIGSTASGFIQKGEQDSYTFNGTAGQQLFYDTLNTSNYFPITVYDPAGRQIDSFDSRGDRGPDTPLFLSMSGTYKVTVDGYGEATGDYKFRFLDRVAATFVNLDTPVTGIFDSALNNLDAKSYSFVIPAVPVTASPNGKQYVYIDGTGGNAYNRYNIYNESGVNGTKKSRNACVLSSLQLLS</sequence>
<dbReference type="GO" id="GO:0005509">
    <property type="term" value="F:calcium ion binding"/>
    <property type="evidence" value="ECO:0007669"/>
    <property type="project" value="InterPro"/>
</dbReference>
<dbReference type="InterPro" id="IPR044016">
    <property type="entry name" value="Big_13"/>
</dbReference>
<dbReference type="SUPFAM" id="SSF49313">
    <property type="entry name" value="Cadherin-like"/>
    <property type="match status" value="4"/>
</dbReference>
<dbReference type="Pfam" id="PF19077">
    <property type="entry name" value="Big_13"/>
    <property type="match status" value="3"/>
</dbReference>
<dbReference type="RefSeq" id="WP_109013036.1">
    <property type="nucleotide sequence ID" value="NZ_BDUD01000002.1"/>
</dbReference>
<comment type="caution">
    <text evidence="3">The sequence shown here is derived from an EMBL/GenBank/DDBJ whole genome shotgun (WGS) entry which is preliminary data.</text>
</comment>
<dbReference type="OrthoDB" id="472611at2"/>
<dbReference type="SMART" id="SM00112">
    <property type="entry name" value="CA"/>
    <property type="match status" value="1"/>
</dbReference>
<reference evidence="3 4" key="1">
    <citation type="submission" date="2017-06" db="EMBL/GenBank/DDBJ databases">
        <title>Genome sequencing of cyanobaciteial culture collection at National Institute for Environmental Studies (NIES).</title>
        <authorList>
            <person name="Hirose Y."/>
            <person name="Shimura Y."/>
            <person name="Fujisawa T."/>
            <person name="Nakamura Y."/>
            <person name="Kawachi M."/>
        </authorList>
    </citation>
    <scope>NUCLEOTIDE SEQUENCE [LARGE SCALE GENOMIC DNA]</scope>
    <source>
        <strain evidence="3 4">NIES-4072</strain>
    </source>
</reference>
<dbReference type="Gene3D" id="2.60.40.10">
    <property type="entry name" value="Immunoglobulins"/>
    <property type="match status" value="9"/>
</dbReference>
<dbReference type="Gene3D" id="2.60.120.380">
    <property type="match status" value="2"/>
</dbReference>
<evidence type="ECO:0000256" key="1">
    <source>
        <dbReference type="SAM" id="MobiDB-lite"/>
    </source>
</evidence>
<accession>A0A2R5G5P8</accession>
<dbReference type="InterPro" id="IPR013783">
    <property type="entry name" value="Ig-like_fold"/>
</dbReference>
<proteinExistence type="predicted"/>
<dbReference type="CDD" id="cd11304">
    <property type="entry name" value="Cadherin_repeat"/>
    <property type="match status" value="1"/>
</dbReference>
<dbReference type="Gene3D" id="2.60.40.60">
    <property type="entry name" value="Cadherins"/>
    <property type="match status" value="1"/>
</dbReference>
<dbReference type="Proteomes" id="UP000245124">
    <property type="component" value="Unassembled WGS sequence"/>
</dbReference>
<dbReference type="EMBL" id="BDUD01000002">
    <property type="protein sequence ID" value="GBG23074.1"/>
    <property type="molecule type" value="Genomic_DNA"/>
</dbReference>
<evidence type="ECO:0000313" key="4">
    <source>
        <dbReference type="Proteomes" id="UP000245124"/>
    </source>
</evidence>
<evidence type="ECO:0000259" key="2">
    <source>
        <dbReference type="PROSITE" id="PS50268"/>
    </source>
</evidence>
<dbReference type="Pfam" id="PF05345">
    <property type="entry name" value="He_PIG"/>
    <property type="match status" value="3"/>
</dbReference>
<organism evidence="3 4">
    <name type="scientific">Nostoc commune NIES-4072</name>
    <dbReference type="NCBI Taxonomy" id="2005467"/>
    <lineage>
        <taxon>Bacteria</taxon>
        <taxon>Bacillati</taxon>
        <taxon>Cyanobacteriota</taxon>
        <taxon>Cyanophyceae</taxon>
        <taxon>Nostocales</taxon>
        <taxon>Nostocaceae</taxon>
        <taxon>Nostoc</taxon>
    </lineage>
</organism>
<dbReference type="GO" id="GO:0016020">
    <property type="term" value="C:membrane"/>
    <property type="evidence" value="ECO:0007669"/>
    <property type="project" value="InterPro"/>
</dbReference>